<evidence type="ECO:0000256" key="1">
    <source>
        <dbReference type="SAM" id="Phobius"/>
    </source>
</evidence>
<dbReference type="RefSeq" id="WP_189961292.1">
    <property type="nucleotide sequence ID" value="NZ_BMUA01000002.1"/>
</dbReference>
<protein>
    <recommendedName>
        <fullName evidence="4">LigA protein</fullName>
    </recommendedName>
</protein>
<feature type="transmembrane region" description="Helical" evidence="1">
    <location>
        <begin position="135"/>
        <end position="160"/>
    </location>
</feature>
<proteinExistence type="predicted"/>
<comment type="caution">
    <text evidence="2">The sequence shown here is derived from an EMBL/GenBank/DDBJ whole genome shotgun (WGS) entry which is preliminary data.</text>
</comment>
<keyword evidence="1" id="KW-0472">Membrane</keyword>
<keyword evidence="3" id="KW-1185">Reference proteome</keyword>
<feature type="transmembrane region" description="Helical" evidence="1">
    <location>
        <begin position="298"/>
        <end position="318"/>
    </location>
</feature>
<feature type="transmembrane region" description="Helical" evidence="1">
    <location>
        <begin position="181"/>
        <end position="205"/>
    </location>
</feature>
<evidence type="ECO:0008006" key="4">
    <source>
        <dbReference type="Google" id="ProtNLM"/>
    </source>
</evidence>
<organism evidence="2 3">
    <name type="scientific">Streptomyces violascens</name>
    <dbReference type="NCBI Taxonomy" id="67381"/>
    <lineage>
        <taxon>Bacteria</taxon>
        <taxon>Bacillati</taxon>
        <taxon>Actinomycetota</taxon>
        <taxon>Actinomycetes</taxon>
        <taxon>Kitasatosporales</taxon>
        <taxon>Streptomycetaceae</taxon>
        <taxon>Streptomyces</taxon>
    </lineage>
</organism>
<reference evidence="2" key="1">
    <citation type="submission" date="2024-05" db="EMBL/GenBank/DDBJ databases">
        <title>Whole genome shotgun sequence of Streptomyces violascens NBRC 12920.</title>
        <authorList>
            <person name="Komaki H."/>
            <person name="Tamura T."/>
        </authorList>
    </citation>
    <scope>NUCLEOTIDE SEQUENCE</scope>
    <source>
        <strain evidence="2">NBRC 12920</strain>
    </source>
</reference>
<evidence type="ECO:0000313" key="3">
    <source>
        <dbReference type="Proteomes" id="UP001050808"/>
    </source>
</evidence>
<gene>
    <name evidence="2" type="ORF">Sviol_17140</name>
</gene>
<feature type="transmembrane region" description="Helical" evidence="1">
    <location>
        <begin position="55"/>
        <end position="75"/>
    </location>
</feature>
<dbReference type="EMBL" id="BNDY01000002">
    <property type="protein sequence ID" value="GHI37306.1"/>
    <property type="molecule type" value="Genomic_DNA"/>
</dbReference>
<name>A0ABQ3QJ42_9ACTN</name>
<dbReference type="Proteomes" id="UP001050808">
    <property type="component" value="Unassembled WGS sequence"/>
</dbReference>
<keyword evidence="1" id="KW-1133">Transmembrane helix</keyword>
<keyword evidence="1" id="KW-0812">Transmembrane</keyword>
<feature type="transmembrane region" description="Helical" evidence="1">
    <location>
        <begin position="14"/>
        <end position="35"/>
    </location>
</feature>
<feature type="transmembrane region" description="Helical" evidence="1">
    <location>
        <begin position="259"/>
        <end position="278"/>
    </location>
</feature>
<evidence type="ECO:0000313" key="2">
    <source>
        <dbReference type="EMBL" id="GHI37306.1"/>
    </source>
</evidence>
<feature type="transmembrane region" description="Helical" evidence="1">
    <location>
        <begin position="87"/>
        <end position="106"/>
    </location>
</feature>
<accession>A0ABQ3QJ42</accession>
<sequence>MTTAALTRPALRPALRAVAIAACLPYLALKIAWVAGSHLGIPDHSVLLAHRVAMAAGNSASVLMDSCVVVLALLLTRPWGLRVKAWLLLLPMWLATGLLAPVMTGYPLQLLVRALSGTAVGKSSAPASTPYLHEWVFGVVYTGFIVQGLALGGLFALYARDRWGHLWRGRLGELPDGTVRPALRAAAVAVAVLSLLPAGMHLLWATGSAAGLSRSWAEERTSDQYVVEAVFAAFAVLGAAGVLMVALGLGRSLPLRVPLALAWLGSGATACWGGWLWLSALVVTDGTADGPTAMMDLTYAVQMIVGMLVVTLGVRFFAERPRHPGRTP</sequence>
<feature type="transmembrane region" description="Helical" evidence="1">
    <location>
        <begin position="225"/>
        <end position="247"/>
    </location>
</feature>